<reference evidence="1" key="1">
    <citation type="submission" date="2016-05" db="EMBL/GenBank/DDBJ databases">
        <title>Complete sequence and organization of pFR260, the Bacillus thuringiensis INTA Fr7-4 plasmid harbouring the insecticidal genes.</title>
        <authorList>
            <person name="Navas L.E."/>
            <person name="Amadio A.F."/>
            <person name="Ortiz E.M."/>
            <person name="Sauka D.H."/>
            <person name="Benintende G.B."/>
            <person name="Zandomeni R.O."/>
            <person name="Berretta M.F."/>
        </authorList>
    </citation>
    <scope>NUCLEOTIDE SEQUENCE</scope>
    <source>
        <strain evidence="1">INTA Fr7-4</strain>
        <plasmid evidence="1">pFR260</plasmid>
    </source>
</reference>
<proteinExistence type="predicted"/>
<dbReference type="AlphaFoldDB" id="A0A1B2RCG2"/>
<keyword evidence="1" id="KW-0614">Plasmid</keyword>
<geneLocation type="plasmid" evidence="1">
    <name>pFR260</name>
</geneLocation>
<accession>A0A1B2RCG2</accession>
<gene>
    <name evidence="1" type="ORF">pFR260_107</name>
</gene>
<evidence type="ECO:0000313" key="1">
    <source>
        <dbReference type="EMBL" id="AOB42204.1"/>
    </source>
</evidence>
<protein>
    <submittedName>
        <fullName evidence="1">Uncharacterized protein</fullName>
    </submittedName>
</protein>
<name>A0A1B2RCG2_BACTU</name>
<organism evidence="1">
    <name type="scientific">Bacillus thuringiensis</name>
    <dbReference type="NCBI Taxonomy" id="1428"/>
    <lineage>
        <taxon>Bacteria</taxon>
        <taxon>Bacillati</taxon>
        <taxon>Bacillota</taxon>
        <taxon>Bacilli</taxon>
        <taxon>Bacillales</taxon>
        <taxon>Bacillaceae</taxon>
        <taxon>Bacillus</taxon>
        <taxon>Bacillus cereus group</taxon>
    </lineage>
</organism>
<dbReference type="EMBL" id="KX258624">
    <property type="protein sequence ID" value="AOB42204.1"/>
    <property type="molecule type" value="Genomic_DNA"/>
</dbReference>
<sequence length="46" mass="5425">MQNEKEGYYVHVYTLRDKSTKSIKIEPSCSLKEEMNAYQDLNPKNT</sequence>
<dbReference type="RefSeq" id="WP_172688942.1">
    <property type="nucleotide sequence ID" value="NZ_KX258624.1"/>
</dbReference>